<dbReference type="SUPFAM" id="SSF53613">
    <property type="entry name" value="Ribokinase-like"/>
    <property type="match status" value="1"/>
</dbReference>
<evidence type="ECO:0000256" key="2">
    <source>
        <dbReference type="ARBA" id="ARBA00022679"/>
    </source>
</evidence>
<comment type="caution">
    <text evidence="8">The sequence shown here is derived from an EMBL/GenBank/DDBJ whole genome shotgun (WGS) entry which is preliminary data.</text>
</comment>
<evidence type="ECO:0000256" key="5">
    <source>
        <dbReference type="ARBA" id="ARBA00022840"/>
    </source>
</evidence>
<keyword evidence="3" id="KW-0547">Nucleotide-binding</keyword>
<accession>A0A1S1Q2Z4</accession>
<dbReference type="EMBL" id="MAXA01000216">
    <property type="protein sequence ID" value="OHV27871.1"/>
    <property type="molecule type" value="Genomic_DNA"/>
</dbReference>
<dbReference type="InterPro" id="IPR029056">
    <property type="entry name" value="Ribokinase-like"/>
</dbReference>
<evidence type="ECO:0000256" key="6">
    <source>
        <dbReference type="PIRNR" id="PIRNR000535"/>
    </source>
</evidence>
<reference evidence="9" key="1">
    <citation type="submission" date="2016-07" db="EMBL/GenBank/DDBJ databases">
        <title>Frankia sp. NRRL B-16219 Genome sequencing.</title>
        <authorList>
            <person name="Ghodhbane-Gtari F."/>
            <person name="Swanson E."/>
            <person name="Gueddou A."/>
            <person name="Louati M."/>
            <person name="Nouioui I."/>
            <person name="Hezbri K."/>
            <person name="Abebe-Akele F."/>
            <person name="Simpson S."/>
            <person name="Morris K."/>
            <person name="Thomas K."/>
            <person name="Gtari M."/>
            <person name="Tisa L.S."/>
        </authorList>
    </citation>
    <scope>NUCLEOTIDE SEQUENCE [LARGE SCALE GENOMIC DNA]</scope>
    <source>
        <strain evidence="9">NRRL B-16219</strain>
    </source>
</reference>
<dbReference type="InterPro" id="IPR011611">
    <property type="entry name" value="PfkB_dom"/>
</dbReference>
<dbReference type="Gene3D" id="3.40.1190.20">
    <property type="match status" value="1"/>
</dbReference>
<dbReference type="Pfam" id="PF00294">
    <property type="entry name" value="PfkB"/>
    <property type="match status" value="1"/>
</dbReference>
<keyword evidence="4 8" id="KW-0418">Kinase</keyword>
<feature type="domain" description="Carbohydrate kinase PfkB" evidence="7">
    <location>
        <begin position="39"/>
        <end position="303"/>
    </location>
</feature>
<dbReference type="GO" id="GO:0005524">
    <property type="term" value="F:ATP binding"/>
    <property type="evidence" value="ECO:0007669"/>
    <property type="project" value="UniProtKB-KW"/>
</dbReference>
<evidence type="ECO:0000256" key="1">
    <source>
        <dbReference type="ARBA" id="ARBA00010688"/>
    </source>
</evidence>
<dbReference type="GO" id="GO:0005975">
    <property type="term" value="P:carbohydrate metabolic process"/>
    <property type="evidence" value="ECO:0007669"/>
    <property type="project" value="InterPro"/>
</dbReference>
<keyword evidence="5" id="KW-0067">ATP-binding</keyword>
<dbReference type="PANTHER" id="PTHR46566">
    <property type="entry name" value="1-PHOSPHOFRUCTOKINASE-RELATED"/>
    <property type="match status" value="1"/>
</dbReference>
<sequence>MKRPEPRKIGGERSRSPRVMVFAPSPLLTVTIEARPDGASDIHLHAGGQGVWIAHLMMVLDVEARLCAPFGGETGEVLTTLLGRSGVVVRPVAVGGENGGYVHDRRAGGREVVATAPAPPLTRHELDGLYDTALVEGLDAGVAVLGGPDGEGVLPVDTYRRLAADLTGAGARVVADLSGECLTAALEGGVAVLKVSHDDLVRDGHAGSDDPDELRAVMGELARSGAETVIVSRAEQPALALVGDRTAEVRTPRFTMLDHRGAGDSMTAGVAAALARGADMDQALRLGAAAGALNTTRHGLATGERDLIERLAARVDICPASEDVTH</sequence>
<evidence type="ECO:0000256" key="3">
    <source>
        <dbReference type="ARBA" id="ARBA00022741"/>
    </source>
</evidence>
<evidence type="ECO:0000256" key="4">
    <source>
        <dbReference type="ARBA" id="ARBA00022777"/>
    </source>
</evidence>
<dbReference type="GO" id="GO:0016301">
    <property type="term" value="F:kinase activity"/>
    <property type="evidence" value="ECO:0007669"/>
    <property type="project" value="UniProtKB-KW"/>
</dbReference>
<dbReference type="PIRSF" id="PIRSF000535">
    <property type="entry name" value="1PFK/6PFK/LacC"/>
    <property type="match status" value="1"/>
</dbReference>
<dbReference type="InterPro" id="IPR017583">
    <property type="entry name" value="Tagatose/fructose_Pkinase"/>
</dbReference>
<comment type="similarity">
    <text evidence="1">Belongs to the carbohydrate kinase PfkB family.</text>
</comment>
<evidence type="ECO:0000259" key="7">
    <source>
        <dbReference type="Pfam" id="PF00294"/>
    </source>
</evidence>
<dbReference type="Proteomes" id="UP000179769">
    <property type="component" value="Unassembled WGS sequence"/>
</dbReference>
<name>A0A1S1Q2Z4_9ACTN</name>
<evidence type="ECO:0000313" key="8">
    <source>
        <dbReference type="EMBL" id="OHV27871.1"/>
    </source>
</evidence>
<dbReference type="GO" id="GO:0016773">
    <property type="term" value="F:phosphotransferase activity, alcohol group as acceptor"/>
    <property type="evidence" value="ECO:0007669"/>
    <property type="project" value="InterPro"/>
</dbReference>
<gene>
    <name evidence="8" type="ORF">BBK14_18985</name>
</gene>
<dbReference type="AlphaFoldDB" id="A0A1S1Q2Z4"/>
<dbReference type="PANTHER" id="PTHR46566:SF2">
    <property type="entry name" value="ATP-DEPENDENT 6-PHOSPHOFRUCTOKINASE ISOZYME 2"/>
    <property type="match status" value="1"/>
</dbReference>
<keyword evidence="9" id="KW-1185">Reference proteome</keyword>
<proteinExistence type="inferred from homology"/>
<evidence type="ECO:0000313" key="9">
    <source>
        <dbReference type="Proteomes" id="UP000179769"/>
    </source>
</evidence>
<keyword evidence="2 6" id="KW-0808">Transferase</keyword>
<organism evidence="8 9">
    <name type="scientific">Parafrankia soli</name>
    <dbReference type="NCBI Taxonomy" id="2599596"/>
    <lineage>
        <taxon>Bacteria</taxon>
        <taxon>Bacillati</taxon>
        <taxon>Actinomycetota</taxon>
        <taxon>Actinomycetes</taxon>
        <taxon>Frankiales</taxon>
        <taxon>Frankiaceae</taxon>
        <taxon>Parafrankia</taxon>
    </lineage>
</organism>
<protein>
    <submittedName>
        <fullName evidence="8">Phosphofructokinase</fullName>
    </submittedName>
</protein>